<dbReference type="PANTHER" id="PTHR18860">
    <property type="entry name" value="14-3-3 PROTEIN"/>
    <property type="match status" value="1"/>
</dbReference>
<comment type="similarity">
    <text evidence="1">Belongs to the 14-3-3 family.</text>
</comment>
<keyword evidence="4" id="KW-1185">Reference proteome</keyword>
<dbReference type="InterPro" id="IPR023410">
    <property type="entry name" value="14-3-3_domain"/>
</dbReference>
<dbReference type="SUPFAM" id="SSF48445">
    <property type="entry name" value="14-3-3 protein"/>
    <property type="match status" value="1"/>
</dbReference>
<evidence type="ECO:0000256" key="1">
    <source>
        <dbReference type="ARBA" id="ARBA00006141"/>
    </source>
</evidence>
<feature type="domain" description="14-3-3" evidence="2">
    <location>
        <begin position="29"/>
        <end position="70"/>
    </location>
</feature>
<accession>A0A5P1EHM2</accession>
<protein>
    <recommendedName>
        <fullName evidence="2">14-3-3 domain-containing protein</fullName>
    </recommendedName>
</protein>
<dbReference type="InterPro" id="IPR036815">
    <property type="entry name" value="14-3-3_dom_sf"/>
</dbReference>
<gene>
    <name evidence="3" type="ORF">A4U43_C07F24890</name>
</gene>
<dbReference type="PRINTS" id="PR00305">
    <property type="entry name" value="1433ZETA"/>
</dbReference>
<sequence length="138" mass="16083">MKGDYHRTLRLRSWPQHTRSVWDWHSTSVQDIAVAELAPTHPIRLGLALNFSVFYYEILNSPDRACTLAKFLLVVEVWEPSKADLRVEYILLKLRRWKILLDSNFSASLEIPELFCDFSFVESNSPVLKGIYTPLFLI</sequence>
<dbReference type="Proteomes" id="UP000243459">
    <property type="component" value="Chromosome 7"/>
</dbReference>
<proteinExistence type="inferred from homology"/>
<dbReference type="AlphaFoldDB" id="A0A5P1EHM2"/>
<reference evidence="4" key="1">
    <citation type="journal article" date="2017" name="Nat. Commun.">
        <title>The asparagus genome sheds light on the origin and evolution of a young Y chromosome.</title>
        <authorList>
            <person name="Harkess A."/>
            <person name="Zhou J."/>
            <person name="Xu C."/>
            <person name="Bowers J.E."/>
            <person name="Van der Hulst R."/>
            <person name="Ayyampalayam S."/>
            <person name="Mercati F."/>
            <person name="Riccardi P."/>
            <person name="McKain M.R."/>
            <person name="Kakrana A."/>
            <person name="Tang H."/>
            <person name="Ray J."/>
            <person name="Groenendijk J."/>
            <person name="Arikit S."/>
            <person name="Mathioni S.M."/>
            <person name="Nakano M."/>
            <person name="Shan H."/>
            <person name="Telgmann-Rauber A."/>
            <person name="Kanno A."/>
            <person name="Yue Z."/>
            <person name="Chen H."/>
            <person name="Li W."/>
            <person name="Chen Y."/>
            <person name="Xu X."/>
            <person name="Zhang Y."/>
            <person name="Luo S."/>
            <person name="Chen H."/>
            <person name="Gao J."/>
            <person name="Mao Z."/>
            <person name="Pires J.C."/>
            <person name="Luo M."/>
            <person name="Kudrna D."/>
            <person name="Wing R.A."/>
            <person name="Meyers B.C."/>
            <person name="Yi K."/>
            <person name="Kong H."/>
            <person name="Lavrijsen P."/>
            <person name="Sunseri F."/>
            <person name="Falavigna A."/>
            <person name="Ye Y."/>
            <person name="Leebens-Mack J.H."/>
            <person name="Chen G."/>
        </authorList>
    </citation>
    <scope>NUCLEOTIDE SEQUENCE [LARGE SCALE GENOMIC DNA]</scope>
    <source>
        <strain evidence="4">cv. DH0086</strain>
    </source>
</reference>
<name>A0A5P1EHM2_ASPOF</name>
<dbReference type="EMBL" id="CM007387">
    <property type="protein sequence ID" value="ONK64349.1"/>
    <property type="molecule type" value="Genomic_DNA"/>
</dbReference>
<evidence type="ECO:0000259" key="2">
    <source>
        <dbReference type="Pfam" id="PF00244"/>
    </source>
</evidence>
<evidence type="ECO:0000313" key="4">
    <source>
        <dbReference type="Proteomes" id="UP000243459"/>
    </source>
</evidence>
<dbReference type="Pfam" id="PF00244">
    <property type="entry name" value="14-3-3"/>
    <property type="match status" value="1"/>
</dbReference>
<organism evidence="3 4">
    <name type="scientific">Asparagus officinalis</name>
    <name type="common">Garden asparagus</name>
    <dbReference type="NCBI Taxonomy" id="4686"/>
    <lineage>
        <taxon>Eukaryota</taxon>
        <taxon>Viridiplantae</taxon>
        <taxon>Streptophyta</taxon>
        <taxon>Embryophyta</taxon>
        <taxon>Tracheophyta</taxon>
        <taxon>Spermatophyta</taxon>
        <taxon>Magnoliopsida</taxon>
        <taxon>Liliopsida</taxon>
        <taxon>Asparagales</taxon>
        <taxon>Asparagaceae</taxon>
        <taxon>Asparagoideae</taxon>
        <taxon>Asparagus</taxon>
    </lineage>
</organism>
<dbReference type="Gene3D" id="1.20.190.20">
    <property type="entry name" value="14-3-3 domain"/>
    <property type="match status" value="1"/>
</dbReference>
<dbReference type="Gramene" id="ONK64349">
    <property type="protein sequence ID" value="ONK64349"/>
    <property type="gene ID" value="A4U43_C07F24890"/>
</dbReference>
<dbReference type="InterPro" id="IPR000308">
    <property type="entry name" value="14-3-3"/>
</dbReference>
<evidence type="ECO:0000313" key="3">
    <source>
        <dbReference type="EMBL" id="ONK64349.1"/>
    </source>
</evidence>